<reference evidence="9" key="2">
    <citation type="submission" date="2021-04" db="EMBL/GenBank/DDBJ databases">
        <authorList>
            <person name="Gilroy R."/>
        </authorList>
    </citation>
    <scope>NUCLEOTIDE SEQUENCE</scope>
    <source>
        <strain evidence="9">CHK195-6426</strain>
    </source>
</reference>
<comment type="similarity">
    <text evidence="1 7">Belongs to the AP endonuclease 2 family.</text>
</comment>
<evidence type="ECO:0000313" key="10">
    <source>
        <dbReference type="Proteomes" id="UP000824265"/>
    </source>
</evidence>
<keyword evidence="5 7" id="KW-0862">Zinc</keyword>
<dbReference type="FunFam" id="3.20.20.150:FF:000001">
    <property type="entry name" value="Probable endonuclease 4"/>
    <property type="match status" value="1"/>
</dbReference>
<dbReference type="GO" id="GO:0008081">
    <property type="term" value="F:phosphoric diester hydrolase activity"/>
    <property type="evidence" value="ECO:0007669"/>
    <property type="project" value="TreeGrafter"/>
</dbReference>
<dbReference type="Pfam" id="PF01261">
    <property type="entry name" value="AP_endonuc_2"/>
    <property type="match status" value="1"/>
</dbReference>
<feature type="binding site" evidence="7">
    <location>
        <position position="211"/>
    </location>
    <ligand>
        <name>Zn(2+)</name>
        <dbReference type="ChEBI" id="CHEBI:29105"/>
        <label>2</label>
    </ligand>
</feature>
<evidence type="ECO:0000256" key="2">
    <source>
        <dbReference type="ARBA" id="ARBA00022723"/>
    </source>
</evidence>
<protein>
    <recommendedName>
        <fullName evidence="7">Probable endonuclease 4</fullName>
        <ecNumber evidence="7">3.1.21.2</ecNumber>
    </recommendedName>
    <alternativeName>
        <fullName evidence="7">Endodeoxyribonuclease IV</fullName>
    </alternativeName>
    <alternativeName>
        <fullName evidence="7">Endonuclease IV</fullName>
    </alternativeName>
</protein>
<feature type="binding site" evidence="7">
    <location>
        <position position="224"/>
    </location>
    <ligand>
        <name>Zn(2+)</name>
        <dbReference type="ChEBI" id="CHEBI:29105"/>
        <label>3</label>
    </ligand>
</feature>
<dbReference type="InterPro" id="IPR018246">
    <property type="entry name" value="AP_endonuc_F2_Zn_BS"/>
</dbReference>
<dbReference type="CDD" id="cd00019">
    <property type="entry name" value="AP2Ec"/>
    <property type="match status" value="1"/>
</dbReference>
<dbReference type="PROSITE" id="PS00731">
    <property type="entry name" value="AP_NUCLEASE_F2_3"/>
    <property type="match status" value="1"/>
</dbReference>
<dbReference type="PROSITE" id="PS51432">
    <property type="entry name" value="AP_NUCLEASE_F2_4"/>
    <property type="match status" value="1"/>
</dbReference>
<dbReference type="PANTHER" id="PTHR21445:SF0">
    <property type="entry name" value="APURINIC-APYRIMIDINIC ENDONUCLEASE"/>
    <property type="match status" value="1"/>
</dbReference>
<dbReference type="NCBIfam" id="TIGR00587">
    <property type="entry name" value="nfo"/>
    <property type="match status" value="1"/>
</dbReference>
<dbReference type="HAMAP" id="MF_00152">
    <property type="entry name" value="Nfo"/>
    <property type="match status" value="1"/>
</dbReference>
<dbReference type="SUPFAM" id="SSF51658">
    <property type="entry name" value="Xylose isomerase-like"/>
    <property type="match status" value="1"/>
</dbReference>
<dbReference type="GO" id="GO:0003906">
    <property type="term" value="F:DNA-(apurinic or apyrimidinic site) endonuclease activity"/>
    <property type="evidence" value="ECO:0007669"/>
    <property type="project" value="TreeGrafter"/>
</dbReference>
<evidence type="ECO:0000256" key="5">
    <source>
        <dbReference type="ARBA" id="ARBA00022833"/>
    </source>
</evidence>
<dbReference type="EMBL" id="DXGH01000023">
    <property type="protein sequence ID" value="HIW80694.1"/>
    <property type="molecule type" value="Genomic_DNA"/>
</dbReference>
<gene>
    <name evidence="7" type="primary">nfo</name>
    <name evidence="9" type="ORF">H9742_04060</name>
</gene>
<evidence type="ECO:0000256" key="4">
    <source>
        <dbReference type="ARBA" id="ARBA00022801"/>
    </source>
</evidence>
<keyword evidence="4 7" id="KW-0378">Hydrolase</keyword>
<feature type="binding site" evidence="7">
    <location>
        <position position="256"/>
    </location>
    <ligand>
        <name>Zn(2+)</name>
        <dbReference type="ChEBI" id="CHEBI:29105"/>
        <label>2</label>
    </ligand>
</feature>
<sequence>MLRIGCHLSSSKGFLAMARTAEDIGANTFQFFTRNPRGGAAKEWKKQDVEAMLAFCEKKGIGCLLAHAPYTLNACAKDEGIRRFALETLEDDLRRLSLLPGCMYNFHPGSHVQQGAQKGIELIADTLNQVLTREQTTTVLLETMAGKGSEVGRSFEELSRILERVELSDKLGVCLDTCHVWDGGYDIAGKLDQVLEEFDRILGLERLKAVHLNDSLNGLGSHKDRHAKIGQGEIGLAAFGRIINHPRLRDLPFYLETPNELEGYQAEIALLRGLYE</sequence>
<accession>A0A9D1R4D0</accession>
<keyword evidence="2 7" id="KW-0479">Metal-binding</keyword>
<keyword evidence="6 7" id="KW-0234">DNA repair</keyword>
<dbReference type="GO" id="GO:0008270">
    <property type="term" value="F:zinc ion binding"/>
    <property type="evidence" value="ECO:0007669"/>
    <property type="project" value="UniProtKB-UniRule"/>
</dbReference>
<dbReference type="SMART" id="SM00518">
    <property type="entry name" value="AP2Ec"/>
    <property type="match status" value="1"/>
</dbReference>
<name>A0A9D1R4D0_9FIRM</name>
<dbReference type="EC" id="3.1.21.2" evidence="7"/>
<organism evidence="9 10">
    <name type="scientific">Candidatus Acetatifactor stercoripullorum</name>
    <dbReference type="NCBI Taxonomy" id="2838414"/>
    <lineage>
        <taxon>Bacteria</taxon>
        <taxon>Bacillati</taxon>
        <taxon>Bacillota</taxon>
        <taxon>Clostridia</taxon>
        <taxon>Lachnospirales</taxon>
        <taxon>Lachnospiraceae</taxon>
        <taxon>Acetatifactor</taxon>
    </lineage>
</organism>
<dbReference type="InterPro" id="IPR001719">
    <property type="entry name" value="AP_endonuc_2"/>
</dbReference>
<dbReference type="GO" id="GO:0003677">
    <property type="term" value="F:DNA binding"/>
    <property type="evidence" value="ECO:0007669"/>
    <property type="project" value="InterPro"/>
</dbReference>
<evidence type="ECO:0000259" key="8">
    <source>
        <dbReference type="Pfam" id="PF01261"/>
    </source>
</evidence>
<feature type="binding site" evidence="7">
    <location>
        <position position="142"/>
    </location>
    <ligand>
        <name>Zn(2+)</name>
        <dbReference type="ChEBI" id="CHEBI:29105"/>
        <label>1</label>
    </ligand>
</feature>
<dbReference type="AlphaFoldDB" id="A0A9D1R4D0"/>
<comment type="caution">
    <text evidence="9">The sequence shown here is derived from an EMBL/GenBank/DDBJ whole genome shotgun (WGS) entry which is preliminary data.</text>
</comment>
<feature type="binding site" evidence="7">
    <location>
        <position position="226"/>
    </location>
    <ligand>
        <name>Zn(2+)</name>
        <dbReference type="ChEBI" id="CHEBI:29105"/>
        <label>3</label>
    </ligand>
</feature>
<evidence type="ECO:0000256" key="3">
    <source>
        <dbReference type="ARBA" id="ARBA00022763"/>
    </source>
</evidence>
<comment type="function">
    <text evidence="7">Endonuclease IV plays a role in DNA repair. It cleaves phosphodiester bonds at apurinic or apyrimidinic (AP) sites, generating a 3'-hydroxyl group and a 5'-terminal sugar phosphate.</text>
</comment>
<evidence type="ECO:0000256" key="1">
    <source>
        <dbReference type="ARBA" id="ARBA00005340"/>
    </source>
</evidence>
<evidence type="ECO:0000256" key="7">
    <source>
        <dbReference type="HAMAP-Rule" id="MF_00152"/>
    </source>
</evidence>
<dbReference type="Gene3D" id="3.20.20.150">
    <property type="entry name" value="Divalent-metal-dependent TIM barrel enzymes"/>
    <property type="match status" value="1"/>
</dbReference>
<keyword evidence="7" id="KW-0540">Nuclease</keyword>
<feature type="binding site" evidence="7">
    <location>
        <position position="67"/>
    </location>
    <ligand>
        <name>Zn(2+)</name>
        <dbReference type="ChEBI" id="CHEBI:29105"/>
        <label>1</label>
    </ligand>
</feature>
<reference evidence="9" key="1">
    <citation type="journal article" date="2021" name="PeerJ">
        <title>Extensive microbial diversity within the chicken gut microbiome revealed by metagenomics and culture.</title>
        <authorList>
            <person name="Gilroy R."/>
            <person name="Ravi A."/>
            <person name="Getino M."/>
            <person name="Pursley I."/>
            <person name="Horton D.L."/>
            <person name="Alikhan N.F."/>
            <person name="Baker D."/>
            <person name="Gharbi K."/>
            <person name="Hall N."/>
            <person name="Watson M."/>
            <person name="Adriaenssens E.M."/>
            <person name="Foster-Nyarko E."/>
            <person name="Jarju S."/>
            <person name="Secka A."/>
            <person name="Antonio M."/>
            <person name="Oren A."/>
            <person name="Chaudhuri R.R."/>
            <person name="La Ragione R."/>
            <person name="Hildebrand F."/>
            <person name="Pallen M.J."/>
        </authorList>
    </citation>
    <scope>NUCLEOTIDE SEQUENCE</scope>
    <source>
        <strain evidence="9">CHK195-6426</strain>
    </source>
</reference>
<feature type="binding site" evidence="7">
    <location>
        <position position="107"/>
    </location>
    <ligand>
        <name>Zn(2+)</name>
        <dbReference type="ChEBI" id="CHEBI:29105"/>
        <label>1</label>
    </ligand>
</feature>
<dbReference type="Proteomes" id="UP000824265">
    <property type="component" value="Unassembled WGS sequence"/>
</dbReference>
<dbReference type="GO" id="GO:0006284">
    <property type="term" value="P:base-excision repair"/>
    <property type="evidence" value="ECO:0007669"/>
    <property type="project" value="TreeGrafter"/>
</dbReference>
<feature type="binding site" evidence="7">
    <location>
        <position position="176"/>
    </location>
    <ligand>
        <name>Zn(2+)</name>
        <dbReference type="ChEBI" id="CHEBI:29105"/>
        <label>2</label>
    </ligand>
</feature>
<dbReference type="PROSITE" id="PS00730">
    <property type="entry name" value="AP_NUCLEASE_F2_2"/>
    <property type="match status" value="1"/>
</dbReference>
<evidence type="ECO:0000256" key="6">
    <source>
        <dbReference type="ARBA" id="ARBA00023204"/>
    </source>
</evidence>
<comment type="cofactor">
    <cofactor evidence="7">
        <name>Zn(2+)</name>
        <dbReference type="ChEBI" id="CHEBI:29105"/>
    </cofactor>
    <text evidence="7">Binds 3 Zn(2+) ions.</text>
</comment>
<dbReference type="InterPro" id="IPR036237">
    <property type="entry name" value="Xyl_isomerase-like_sf"/>
</dbReference>
<feature type="domain" description="Xylose isomerase-like TIM barrel" evidence="8">
    <location>
        <begin position="20"/>
        <end position="272"/>
    </location>
</feature>
<keyword evidence="7" id="KW-0255">Endonuclease</keyword>
<dbReference type="PANTHER" id="PTHR21445">
    <property type="entry name" value="ENDONUCLEASE IV ENDODEOXYRIBONUCLEASE IV"/>
    <property type="match status" value="1"/>
</dbReference>
<feature type="binding site" evidence="7">
    <location>
        <position position="179"/>
    </location>
    <ligand>
        <name>Zn(2+)</name>
        <dbReference type="ChEBI" id="CHEBI:29105"/>
        <label>3</label>
    </ligand>
</feature>
<evidence type="ECO:0000313" key="9">
    <source>
        <dbReference type="EMBL" id="HIW80694.1"/>
    </source>
</evidence>
<feature type="binding site" evidence="7">
    <location>
        <position position="142"/>
    </location>
    <ligand>
        <name>Zn(2+)</name>
        <dbReference type="ChEBI" id="CHEBI:29105"/>
        <label>2</label>
    </ligand>
</feature>
<keyword evidence="3 7" id="KW-0227">DNA damage</keyword>
<comment type="catalytic activity">
    <reaction evidence="7">
        <text>Endonucleolytic cleavage to 5'-phosphooligonucleotide end-products.</text>
        <dbReference type="EC" id="3.1.21.2"/>
    </reaction>
</comment>
<dbReference type="InterPro" id="IPR013022">
    <property type="entry name" value="Xyl_isomerase-like_TIM-brl"/>
</dbReference>
<proteinExistence type="inferred from homology"/>
<dbReference type="GO" id="GO:0008833">
    <property type="term" value="F:deoxyribonuclease IV (phage-T4-induced) activity"/>
    <property type="evidence" value="ECO:0007669"/>
    <property type="project" value="UniProtKB-UniRule"/>
</dbReference>
<dbReference type="RefSeq" id="WP_318703701.1">
    <property type="nucleotide sequence ID" value="NZ_CALWMU010000005.1"/>
</dbReference>